<sequence length="379" mass="40358">MSDSGAARRLWLRYEPYHAVTYFTPESKAAARELGCARHWTGYFGMRAAPLGAVGPEVVAASFYSFHPDMVARAVPTAWDDAAPADFLAARLRGVDGALRRLLDPAPTDLDGGRAALDLGDLATSAHLAEAADLAWAAAEAAPVAGRPLAAANRALGRPAEAHLALWQATAVLRESRGDGHVAALVAADLDPCEALVLFAADRALDPALLRLARGWSPQEWADAEDRLAERGLLEHEPAEPEPVTGYARPAVEPAEREQGAGEWGAAEQEQGAGEWGAGEQEHQALSGNTPNPPAEPADRPTTPTPERRVVLTTAGIALREQVERVTDAVAERPWRVLGGARTTRLSDLLTPLALTIGARNEVMRDNPMAIDPVRDLPD</sequence>
<gene>
    <name evidence="2" type="ORF">KCV87_25515</name>
</gene>
<protein>
    <recommendedName>
        <fullName evidence="4">SalK</fullName>
    </recommendedName>
</protein>
<dbReference type="Proteomes" id="UP000677152">
    <property type="component" value="Chromosome"/>
</dbReference>
<dbReference type="EMBL" id="CP073249">
    <property type="protein sequence ID" value="QUF02784.1"/>
    <property type="molecule type" value="Genomic_DNA"/>
</dbReference>
<proteinExistence type="predicted"/>
<evidence type="ECO:0008006" key="4">
    <source>
        <dbReference type="Google" id="ProtNLM"/>
    </source>
</evidence>
<dbReference type="NCBIfam" id="NF047719">
    <property type="entry name" value="SCO6745_fam_HTH"/>
    <property type="match status" value="1"/>
</dbReference>
<reference evidence="2" key="1">
    <citation type="submission" date="2021-04" db="EMBL/GenBank/DDBJ databases">
        <title>Genomic sequence of Actinosynnema pretiosum subsp. pretiosum ATCC 31280 (C-14919).</title>
        <authorList>
            <person name="Bai L."/>
            <person name="Wang X."/>
            <person name="Xiao Y."/>
        </authorList>
    </citation>
    <scope>NUCLEOTIDE SEQUENCE</scope>
    <source>
        <strain evidence="2">ATCC 31280</strain>
    </source>
</reference>
<organism evidence="2 3">
    <name type="scientific">Actinosynnema pretiosum subsp. pretiosum</name>
    <dbReference type="NCBI Taxonomy" id="103721"/>
    <lineage>
        <taxon>Bacteria</taxon>
        <taxon>Bacillati</taxon>
        <taxon>Actinomycetota</taxon>
        <taxon>Actinomycetes</taxon>
        <taxon>Pseudonocardiales</taxon>
        <taxon>Pseudonocardiaceae</taxon>
        <taxon>Actinosynnema</taxon>
    </lineage>
</organism>
<accession>A0AA45L3F7</accession>
<evidence type="ECO:0000256" key="1">
    <source>
        <dbReference type="SAM" id="MobiDB-lite"/>
    </source>
</evidence>
<feature type="compositionally biased region" description="Low complexity" evidence="1">
    <location>
        <begin position="264"/>
        <end position="273"/>
    </location>
</feature>
<dbReference type="Pfam" id="PF21863">
    <property type="entry name" value="HTH_67"/>
    <property type="match status" value="2"/>
</dbReference>
<evidence type="ECO:0000313" key="2">
    <source>
        <dbReference type="EMBL" id="QUF02784.1"/>
    </source>
</evidence>
<evidence type="ECO:0000313" key="3">
    <source>
        <dbReference type="Proteomes" id="UP000677152"/>
    </source>
</evidence>
<dbReference type="AlphaFoldDB" id="A0AA45L3F7"/>
<dbReference type="InterPro" id="IPR054058">
    <property type="entry name" value="HTH_67"/>
</dbReference>
<name>A0AA45L3F7_9PSEU</name>
<feature type="region of interest" description="Disordered" evidence="1">
    <location>
        <begin position="235"/>
        <end position="309"/>
    </location>
</feature>